<comment type="subcellular location">
    <subcellularLocation>
        <location evidence="2">Cytoplasm</location>
    </subcellularLocation>
    <subcellularLocation>
        <location evidence="1">Nucleus</location>
    </subcellularLocation>
</comment>
<dbReference type="EMBL" id="JAVRRT010000008">
    <property type="protein sequence ID" value="KAK5169873.1"/>
    <property type="molecule type" value="Genomic_DNA"/>
</dbReference>
<dbReference type="InterPro" id="IPR031818">
    <property type="entry name" value="Hri1"/>
</dbReference>
<evidence type="ECO:0000313" key="7">
    <source>
        <dbReference type="EMBL" id="KAK5169873.1"/>
    </source>
</evidence>
<comment type="caution">
    <text evidence="7">The sequence shown here is derived from an EMBL/GenBank/DDBJ whole genome shotgun (WGS) entry which is preliminary data.</text>
</comment>
<dbReference type="CDD" id="cd11692">
    <property type="entry name" value="HRI1_N_like"/>
    <property type="match status" value="1"/>
</dbReference>
<evidence type="ECO:0000313" key="8">
    <source>
        <dbReference type="Proteomes" id="UP001337655"/>
    </source>
</evidence>
<proteinExistence type="inferred from homology"/>
<dbReference type="GO" id="GO:0005737">
    <property type="term" value="C:cytoplasm"/>
    <property type="evidence" value="ECO:0007669"/>
    <property type="project" value="UniProtKB-SubCell"/>
</dbReference>
<evidence type="ECO:0000256" key="5">
    <source>
        <dbReference type="ARBA" id="ARBA00022490"/>
    </source>
</evidence>
<keyword evidence="6" id="KW-0539">Nucleus</keyword>
<dbReference type="CDD" id="cd11693">
    <property type="entry name" value="HRI1_C_like"/>
    <property type="match status" value="1"/>
</dbReference>
<dbReference type="Gene3D" id="2.40.128.320">
    <property type="entry name" value="Protein HRI1, N-terminal domain"/>
    <property type="match status" value="1"/>
</dbReference>
<dbReference type="InterPro" id="IPR043047">
    <property type="entry name" value="Hri1_N_sf"/>
</dbReference>
<accession>A0AAV9PA34</accession>
<evidence type="ECO:0000256" key="4">
    <source>
        <dbReference type="ARBA" id="ARBA00017063"/>
    </source>
</evidence>
<dbReference type="AlphaFoldDB" id="A0AAV9PA34"/>
<gene>
    <name evidence="7" type="ORF">LTR77_005851</name>
</gene>
<dbReference type="InterPro" id="IPR038744">
    <property type="entry name" value="Hri1_N"/>
</dbReference>
<name>A0AAV9PA34_9PEZI</name>
<keyword evidence="8" id="KW-1185">Reference proteome</keyword>
<dbReference type="GeneID" id="89927192"/>
<dbReference type="GO" id="GO:0005634">
    <property type="term" value="C:nucleus"/>
    <property type="evidence" value="ECO:0007669"/>
    <property type="project" value="UniProtKB-SubCell"/>
</dbReference>
<evidence type="ECO:0000256" key="1">
    <source>
        <dbReference type="ARBA" id="ARBA00004123"/>
    </source>
</evidence>
<comment type="similarity">
    <text evidence="3">Belongs to the HRI1 family.</text>
</comment>
<protein>
    <recommendedName>
        <fullName evidence="4">Protein HRI1</fullName>
    </recommendedName>
</protein>
<dbReference type="Pfam" id="PF16815">
    <property type="entry name" value="HRI1"/>
    <property type="match status" value="1"/>
</dbReference>
<organism evidence="7 8">
    <name type="scientific">Saxophila tyrrhenica</name>
    <dbReference type="NCBI Taxonomy" id="1690608"/>
    <lineage>
        <taxon>Eukaryota</taxon>
        <taxon>Fungi</taxon>
        <taxon>Dikarya</taxon>
        <taxon>Ascomycota</taxon>
        <taxon>Pezizomycotina</taxon>
        <taxon>Dothideomycetes</taxon>
        <taxon>Dothideomycetidae</taxon>
        <taxon>Mycosphaerellales</taxon>
        <taxon>Extremaceae</taxon>
        <taxon>Saxophila</taxon>
    </lineage>
</organism>
<evidence type="ECO:0000256" key="2">
    <source>
        <dbReference type="ARBA" id="ARBA00004496"/>
    </source>
</evidence>
<dbReference type="RefSeq" id="XP_064659219.1">
    <property type="nucleotide sequence ID" value="XM_064803094.1"/>
</dbReference>
<dbReference type="Proteomes" id="UP001337655">
    <property type="component" value="Unassembled WGS sequence"/>
</dbReference>
<keyword evidence="5" id="KW-0963">Cytoplasm</keyword>
<evidence type="ECO:0000256" key="3">
    <source>
        <dbReference type="ARBA" id="ARBA00005229"/>
    </source>
</evidence>
<reference evidence="7 8" key="1">
    <citation type="submission" date="2023-08" db="EMBL/GenBank/DDBJ databases">
        <title>Black Yeasts Isolated from many extreme environments.</title>
        <authorList>
            <person name="Coleine C."/>
            <person name="Stajich J.E."/>
            <person name="Selbmann L."/>
        </authorList>
    </citation>
    <scope>NUCLEOTIDE SEQUENCE [LARGE SCALE GENOMIC DNA]</scope>
    <source>
        <strain evidence="7 8">CCFEE 5935</strain>
    </source>
</reference>
<evidence type="ECO:0000256" key="6">
    <source>
        <dbReference type="ARBA" id="ARBA00023242"/>
    </source>
</evidence>
<sequence length="247" mass="27609">MSISIRDYIRWGSEEASEPTTTLVLTSPERRFVDIRVLKAKDNDEAQSQDTIGADLLPFTRLDWAFAGTSESEVRLTAAKSSAQEASGHVHSKWHHWISSRTRNVDGIVDEGDMFPQPDGRTLETGSMVNPASGKVEAYEEMWADPEPTGAGEEGKVCKVLILRDEAHEARGMVVRVGQFCQGVLRIGEAFALERWGWREHGGWRREVRMGDLWLPCGVPCDGERVKLGGEVKYGDHVWKCVELAEL</sequence>